<feature type="region of interest" description="Disordered" evidence="1">
    <location>
        <begin position="302"/>
        <end position="321"/>
    </location>
</feature>
<keyword evidence="4" id="KW-1185">Reference proteome</keyword>
<feature type="transmembrane region" description="Helical" evidence="2">
    <location>
        <begin position="109"/>
        <end position="127"/>
    </location>
</feature>
<evidence type="ECO:0000256" key="2">
    <source>
        <dbReference type="SAM" id="Phobius"/>
    </source>
</evidence>
<dbReference type="AlphaFoldDB" id="A0A8J8T9N7"/>
<evidence type="ECO:0000256" key="1">
    <source>
        <dbReference type="SAM" id="MobiDB-lite"/>
    </source>
</evidence>
<keyword evidence="2" id="KW-1133">Transmembrane helix</keyword>
<reference evidence="3" key="1">
    <citation type="submission" date="2019-06" db="EMBL/GenBank/DDBJ databases">
        <authorList>
            <person name="Zheng W."/>
        </authorList>
    </citation>
    <scope>NUCLEOTIDE SEQUENCE</scope>
    <source>
        <strain evidence="3">QDHG01</strain>
    </source>
</reference>
<comment type="caution">
    <text evidence="3">The sequence shown here is derived from an EMBL/GenBank/DDBJ whole genome shotgun (WGS) entry which is preliminary data.</text>
</comment>
<accession>A0A8J8T9N7</accession>
<keyword evidence="2" id="KW-0472">Membrane</keyword>
<gene>
    <name evidence="3" type="ORF">FGO68_gene15662</name>
</gene>
<keyword evidence="2" id="KW-0812">Transmembrane</keyword>
<feature type="transmembrane region" description="Helical" evidence="2">
    <location>
        <begin position="83"/>
        <end position="103"/>
    </location>
</feature>
<feature type="transmembrane region" description="Helical" evidence="2">
    <location>
        <begin position="178"/>
        <end position="200"/>
    </location>
</feature>
<proteinExistence type="predicted"/>
<dbReference type="EMBL" id="RRYP01000427">
    <property type="protein sequence ID" value="TNV87454.1"/>
    <property type="molecule type" value="Genomic_DNA"/>
</dbReference>
<sequence length="351" mass="40988">MVLEGYMQYSLSSLASITNLTFTTQSDTISSSLSLAFTVFICIFPFVIWYLLWKRFLVLKDPRQIITFGSSYFEIRTDSKAALLYNVLYMIRRLVFAFLAVQMGEHCSLQAMVLIYTSILMSIYFILVRPFEEKSLNRIEVFNELCILFASYHLLLFTDFDYSDPSDTEEQHLQTQYMAGWSIIAVTTLNIIVNMAIMCYQTAQSIKEKWTNWRKAQLDKQKVKLHQVKLQAAPHKGLTPLKQQIRQRKHRARNLGSLDFDSLSQSDKFERGGADQINLTPALDGQVEAYFQSTTQVLKAEYDKEKPQIRDRKSRKQKGENVAKEEFEFKIVRRPRRLLEYSEQILEPQNQ</sequence>
<evidence type="ECO:0000313" key="4">
    <source>
        <dbReference type="Proteomes" id="UP000785679"/>
    </source>
</evidence>
<protein>
    <recommendedName>
        <fullName evidence="5">TRP C-terminal domain-containing protein</fullName>
    </recommendedName>
</protein>
<feature type="transmembrane region" description="Helical" evidence="2">
    <location>
        <begin position="33"/>
        <end position="53"/>
    </location>
</feature>
<dbReference type="OrthoDB" id="326722at2759"/>
<evidence type="ECO:0000313" key="3">
    <source>
        <dbReference type="EMBL" id="TNV87454.1"/>
    </source>
</evidence>
<evidence type="ECO:0008006" key="5">
    <source>
        <dbReference type="Google" id="ProtNLM"/>
    </source>
</evidence>
<feature type="transmembrane region" description="Helical" evidence="2">
    <location>
        <begin position="139"/>
        <end position="158"/>
    </location>
</feature>
<dbReference type="Proteomes" id="UP000785679">
    <property type="component" value="Unassembled WGS sequence"/>
</dbReference>
<name>A0A8J8T9N7_HALGN</name>
<organism evidence="3 4">
    <name type="scientific">Halteria grandinella</name>
    <dbReference type="NCBI Taxonomy" id="5974"/>
    <lineage>
        <taxon>Eukaryota</taxon>
        <taxon>Sar</taxon>
        <taxon>Alveolata</taxon>
        <taxon>Ciliophora</taxon>
        <taxon>Intramacronucleata</taxon>
        <taxon>Spirotrichea</taxon>
        <taxon>Stichotrichia</taxon>
        <taxon>Sporadotrichida</taxon>
        <taxon>Halteriidae</taxon>
        <taxon>Halteria</taxon>
    </lineage>
</organism>